<sequence>MITSKRRTLKKMGAFCFLALFTASAVLTTSNENKPGDFDLYFESSPGKQIELTMAEIEEINNRNYMTESVLKTAEATESERKSTKEDSLVNIGQQINLSTGIVEKETNRIDNNSETTEATERLLSPEFVYLTQTEKCLRPNVSHSLELYNRSKCRCDVLVLSYREECNEPRPRHFTYLFDNRTTWGTGRNKLFFHATKRNINYIYYIFLDDDISLRFNRQATPAMKKLSPIQVFQNWLLDYAPAVGLVDYEGRNEGKLVHLRKRNVCGRLQAKNRTVANPTIFFDPLFNAIHAKAVGHIYPLDTRYEKKNWWLTDKYLASAVEMKFRGQALLYFPLTVENGLHRPYPKSFLGTIVTWKKFIKRIQKQAPDHYKNHRLFKNFRKNPTLYVRRSRTYCMSITRHQEIIPYAHLEKQQPAKGSRILLNSLHHPYPMSCAGKREAQLESIHLSYEIRRT</sequence>
<proteinExistence type="predicted"/>
<protein>
    <recommendedName>
        <fullName evidence="4">Glycosyltransferase family 92 protein</fullName>
    </recommendedName>
</protein>
<name>A0A3M6TY64_POCDA</name>
<dbReference type="Proteomes" id="UP000275408">
    <property type="component" value="Unassembled WGS sequence"/>
</dbReference>
<accession>A0A3M6TY64</accession>
<organism evidence="2 3">
    <name type="scientific">Pocillopora damicornis</name>
    <name type="common">Cauliflower coral</name>
    <name type="synonym">Millepora damicornis</name>
    <dbReference type="NCBI Taxonomy" id="46731"/>
    <lineage>
        <taxon>Eukaryota</taxon>
        <taxon>Metazoa</taxon>
        <taxon>Cnidaria</taxon>
        <taxon>Anthozoa</taxon>
        <taxon>Hexacorallia</taxon>
        <taxon>Scleractinia</taxon>
        <taxon>Astrocoeniina</taxon>
        <taxon>Pocilloporidae</taxon>
        <taxon>Pocillopora</taxon>
    </lineage>
</organism>
<dbReference type="OrthoDB" id="5951206at2759"/>
<evidence type="ECO:0000313" key="2">
    <source>
        <dbReference type="EMBL" id="RMX46238.1"/>
    </source>
</evidence>
<evidence type="ECO:0008006" key="4">
    <source>
        <dbReference type="Google" id="ProtNLM"/>
    </source>
</evidence>
<dbReference type="EMBL" id="RCHS01002706">
    <property type="protein sequence ID" value="RMX46238.1"/>
    <property type="molecule type" value="Genomic_DNA"/>
</dbReference>
<comment type="caution">
    <text evidence="2">The sequence shown here is derived from an EMBL/GenBank/DDBJ whole genome shotgun (WGS) entry which is preliminary data.</text>
</comment>
<evidence type="ECO:0000313" key="3">
    <source>
        <dbReference type="Proteomes" id="UP000275408"/>
    </source>
</evidence>
<dbReference type="AlphaFoldDB" id="A0A3M6TY64"/>
<keyword evidence="3" id="KW-1185">Reference proteome</keyword>
<feature type="chain" id="PRO_5018289826" description="Glycosyltransferase family 92 protein" evidence="1">
    <location>
        <begin position="29"/>
        <end position="455"/>
    </location>
</feature>
<feature type="signal peptide" evidence="1">
    <location>
        <begin position="1"/>
        <end position="28"/>
    </location>
</feature>
<keyword evidence="1" id="KW-0732">Signal</keyword>
<gene>
    <name evidence="2" type="ORF">pdam_00018149</name>
</gene>
<reference evidence="2 3" key="1">
    <citation type="journal article" date="2018" name="Sci. Rep.">
        <title>Comparative analysis of the Pocillopora damicornis genome highlights role of immune system in coral evolution.</title>
        <authorList>
            <person name="Cunning R."/>
            <person name="Bay R.A."/>
            <person name="Gillette P."/>
            <person name="Baker A.C."/>
            <person name="Traylor-Knowles N."/>
        </authorList>
    </citation>
    <scope>NUCLEOTIDE SEQUENCE [LARGE SCALE GENOMIC DNA]</scope>
    <source>
        <strain evidence="2">RSMAS</strain>
        <tissue evidence="2">Whole animal</tissue>
    </source>
</reference>
<evidence type="ECO:0000256" key="1">
    <source>
        <dbReference type="SAM" id="SignalP"/>
    </source>
</evidence>